<evidence type="ECO:0008006" key="3">
    <source>
        <dbReference type="Google" id="ProtNLM"/>
    </source>
</evidence>
<dbReference type="PANTHER" id="PTHR31793:SF24">
    <property type="entry name" value="LONG-CHAIN ACYL-COA THIOESTERASE FADM"/>
    <property type="match status" value="1"/>
</dbReference>
<evidence type="ECO:0000313" key="1">
    <source>
        <dbReference type="EMBL" id="CCH76111.1"/>
    </source>
</evidence>
<dbReference type="RefSeq" id="WP_048552792.1">
    <property type="nucleotide sequence ID" value="NZ_HF570958.1"/>
</dbReference>
<keyword evidence="2" id="KW-1185">Reference proteome</keyword>
<dbReference type="STRING" id="1194083.BN12_1070001"/>
<dbReference type="PANTHER" id="PTHR31793">
    <property type="entry name" value="4-HYDROXYBENZOYL-COA THIOESTERASE FAMILY MEMBER"/>
    <property type="match status" value="1"/>
</dbReference>
<organism evidence="1 2">
    <name type="scientific">Nostocoides japonicum T1-X7</name>
    <dbReference type="NCBI Taxonomy" id="1194083"/>
    <lineage>
        <taxon>Bacteria</taxon>
        <taxon>Bacillati</taxon>
        <taxon>Actinomycetota</taxon>
        <taxon>Actinomycetes</taxon>
        <taxon>Micrococcales</taxon>
        <taxon>Intrasporangiaceae</taxon>
        <taxon>Nostocoides</taxon>
    </lineage>
</organism>
<dbReference type="Gene3D" id="3.10.129.10">
    <property type="entry name" value="Hotdog Thioesterase"/>
    <property type="match status" value="1"/>
</dbReference>
<proteinExistence type="predicted"/>
<dbReference type="InterPro" id="IPR050563">
    <property type="entry name" value="4-hydroxybenzoyl-CoA_TE"/>
</dbReference>
<dbReference type="Pfam" id="PF13279">
    <property type="entry name" value="4HBT_2"/>
    <property type="match status" value="1"/>
</dbReference>
<gene>
    <name evidence="1" type="ORF">BN12_1070001</name>
</gene>
<sequence>MDAATRRFLVPLRWSDMDAYGHVNNVQFLRLLEDARVIAFREWFGDERSMLETGVLVARHEIEYLAPLTFRHAPIAVDMWTTKIGGAGFDLSYEVRDPEDVGSELYARAETTLVAYDFRRAAPRRLTPEERDQLRLLEGEPVPFRWRRR</sequence>
<dbReference type="AlphaFoldDB" id="A0A077LT36"/>
<protein>
    <recommendedName>
        <fullName evidence="3">Thioesterase superfamily protein</fullName>
    </recommendedName>
</protein>
<reference evidence="1 2" key="1">
    <citation type="journal article" date="2013" name="ISME J.">
        <title>A metabolic model for members of the genus Tetrasphaera involved in enhanced biological phosphorus removal.</title>
        <authorList>
            <person name="Kristiansen R."/>
            <person name="Nguyen H.T.T."/>
            <person name="Saunders A.M."/>
            <person name="Nielsen J.L."/>
            <person name="Wimmer R."/>
            <person name="Le V.Q."/>
            <person name="McIlroy S.J."/>
            <person name="Petrovski S."/>
            <person name="Seviour R.J."/>
            <person name="Calteau A."/>
            <person name="Nielsen K.L."/>
            <person name="Nielsen P.H."/>
        </authorList>
    </citation>
    <scope>NUCLEOTIDE SEQUENCE [LARGE SCALE GENOMIC DNA]</scope>
    <source>
        <strain evidence="1 2">T1-X7</strain>
    </source>
</reference>
<dbReference type="EMBL" id="CAJB01000010">
    <property type="protein sequence ID" value="CCH76111.1"/>
    <property type="molecule type" value="Genomic_DNA"/>
</dbReference>
<comment type="caution">
    <text evidence="1">The sequence shown here is derived from an EMBL/GenBank/DDBJ whole genome shotgun (WGS) entry which is preliminary data.</text>
</comment>
<dbReference type="SUPFAM" id="SSF54637">
    <property type="entry name" value="Thioesterase/thiol ester dehydrase-isomerase"/>
    <property type="match status" value="1"/>
</dbReference>
<dbReference type="GO" id="GO:0047617">
    <property type="term" value="F:fatty acyl-CoA hydrolase activity"/>
    <property type="evidence" value="ECO:0007669"/>
    <property type="project" value="TreeGrafter"/>
</dbReference>
<dbReference type="InterPro" id="IPR029069">
    <property type="entry name" value="HotDog_dom_sf"/>
</dbReference>
<dbReference type="OrthoDB" id="9799036at2"/>
<dbReference type="Proteomes" id="UP000035721">
    <property type="component" value="Unassembled WGS sequence"/>
</dbReference>
<dbReference type="CDD" id="cd00586">
    <property type="entry name" value="4HBT"/>
    <property type="match status" value="1"/>
</dbReference>
<name>A0A077LT36_9MICO</name>
<evidence type="ECO:0000313" key="2">
    <source>
        <dbReference type="Proteomes" id="UP000035721"/>
    </source>
</evidence>
<accession>A0A077LT36</accession>